<feature type="compositionally biased region" description="Basic and acidic residues" evidence="2">
    <location>
        <begin position="1027"/>
        <end position="1038"/>
    </location>
</feature>
<dbReference type="Gene3D" id="1.20.120.20">
    <property type="entry name" value="Apolipoprotein"/>
    <property type="match status" value="1"/>
</dbReference>
<feature type="region of interest" description="Disordered" evidence="2">
    <location>
        <begin position="2481"/>
        <end position="2502"/>
    </location>
</feature>
<feature type="region of interest" description="Disordered" evidence="2">
    <location>
        <begin position="483"/>
        <end position="512"/>
    </location>
</feature>
<gene>
    <name evidence="3" type="ORF">V1264_010369</name>
</gene>
<feature type="compositionally biased region" description="Basic and acidic residues" evidence="2">
    <location>
        <begin position="2092"/>
        <end position="2104"/>
    </location>
</feature>
<feature type="compositionally biased region" description="Basic and acidic residues" evidence="2">
    <location>
        <begin position="2056"/>
        <end position="2070"/>
    </location>
</feature>
<protein>
    <submittedName>
        <fullName evidence="3">Uncharacterized protein</fullName>
    </submittedName>
</protein>
<comment type="caution">
    <text evidence="3">The sequence shown here is derived from an EMBL/GenBank/DDBJ whole genome shotgun (WGS) entry which is preliminary data.</text>
</comment>
<feature type="compositionally biased region" description="Polar residues" evidence="2">
    <location>
        <begin position="1603"/>
        <end position="1617"/>
    </location>
</feature>
<feature type="compositionally biased region" description="Basic and acidic residues" evidence="2">
    <location>
        <begin position="1384"/>
        <end position="1412"/>
    </location>
</feature>
<evidence type="ECO:0000256" key="1">
    <source>
        <dbReference type="SAM" id="Coils"/>
    </source>
</evidence>
<proteinExistence type="predicted"/>
<sequence>MDENEMSFSASRYAIPIIDKRPVWLRQNILDELELVNERLEKSFREWELKDAEPYPQEEATGKETKRSAFADRSSMTVKHSLLKEKNTKIEYVQKMILNIPYEPQRDKLLSFLRYYRNQSRFYEEARKDSEELLKEVSDWILNDRARLLNEEGPDVEYTLRQEQNVKICYLTTLTTMYKLQDLRRQVLPFRHVYRPSNSRRGSSKLPDSATVKTQEHVEPVPKHASEEVNKTIEALANLLTAAEGSFEDNITRVRQRLDEMAKRQKAEEADFKGIISNTLKIEVELKKMRFQTTNLAKENAKLHQREVEINDTLTALTMEQQQKPLSPAEAFKDVMTQTTDGTLAQAQQPQRLSPSGSFVRSPGPLGTNSKIEDLTCPSTDELESNIGGENLDDDDTLQISPELPITLAQKKEIDFPMWDLREKEAQAAQAPKAGKARKADIKGAKAVQPSNSTTAEAANQPVVSRDKSDLFIEYTLSNHESFAAEDGESNQETSPLRRGKKRRLKGKGRKDKVISFQRKKSQNLNRKKFKRKRSIKLSIFEIDLKLDPAHNIGSVDSQMVYATLHLRAVLIRHVSNSVHHVQHLLQRVTNERNNARAELNEIEEIEAQIVKVQEQLKEQLSQSPDQENLGVVQANDDVEVLKLRKPGNHKCQFCLCHNTKEQVKALATLDTPKQLQDMMDHCSHFVAILGTVEGPFAQACDEIIIIDEEVDTLRADVLIGEMDSMVYQPAFSLETGDSEIMKIVHETLDIPNGTRDLALHAIFVSQTVNLLVTEMMAMVIGSKDRMSKFNAKKFHHHHLLKLLPKLKALKDTAGLDHNIACLRRREIDTLLMIRGGICPYCNCNNMPLEVTSSTPMPAVLIGPDNTLIKNVAIAHESMKHVLKSTTLHSRVLHSRFRKREVRKLSGPFEEALADLTKAVAFMKEQLLDYELGENYKGMYIMDASGWRRVQIPSQEEVPMTTVSVPGQGLPMLTGLKHELADPSFYDRHREDVVDSSKPHKAWLKIRRDSDTKSAYIPGKSRRKSVKASEKKEEERGTKSKGKPHQKSNETYAATAGKRKGRASLKNEKDDEAGKRRESFARHSVGSSMTLEEKASTTLEEKASTTLEEKTSKITNLDKHASNVSLRVKRKSESDEPAGKVAKVKKSDHAKLKPDGRKISGSSQPSKGRSARGSKAKKTASQTPSLEESEDSQYRQIYTEIVDENGRIIKGRVLGTEFRRLKATVVDEESQRLYGRVINDEGRKLYAEVVDDDTGQTLYGKVVEEEGKEVYAEVVDENGEAFYGKVVDEEQLQVLEKEYRLLRASVKRVKRVGKRVTRTSVDAPMTEAEAEALGLQAKKVLIGPEPVHKEEDISSRSPSLSEYENDLFAIGSDPRNISWGQGSLRRESKAAQESLKGEARPVQESLRKEPRPVQESLTGEERSVQESLTGEARSVQESLRGEARSVQESLRGEARSVQESLRGEARSVQESLRGEARSVQESLRGEARSVQESLRGEARSVQESLRGEARSVQESLTGEARSVQEPLTGEARSVQESLTGEARSVQESLRGEARSVQESLTGEEALQTEPEALQTEPGATKPPELKTQKEIEAMQESMEKSLVKSSTMSGRPQSTSEKVGVAAKTSKSIKNIRSRKAEPGSYPEKTLEAMETSFRKHEGVTDSVDLDSMKKTDLIQLAEEETQRQRGLLAEEEKKRQRRLLKLEKQRQEQLFKEKLELKHKNRLKEEESQRQRRIFKAEEMRVQQRLLQEQEERKHQKKMKEEEEQRHQQMLKAEEEHRQQRLLKEEEKQKQRILMEEKEKQYIETLKQKEQSDLTEEDKRRIADSEWRKEYLKGIRRYSSRVIKETDEIREMWNARHEAHKIAQREKEEEKREKAENEKVLQKLKPAWFRHKARRGPPKKQIIKSVDPLTEMTKEFLQVKTMASRKETVQEEERPRLTRMISRDPVEMFPLAPDTGITIKGFKSDMQTADKEHWERERKKSRRIAEQELEGALYSGYAHTSLVTPEDLLDRTREGKRSMTTSPEQMSRGFKKKSTQLTAKSVTLVEQSTAASADTEERLSAGCREREKQQPPVETEAVETEAMRVTITPKIKSEQARRYDAARTKPRSASPKPRADLFRLDGKTLQDVEPDSCRPSTKPGADLFKSDGKALQDVEHDSCRPTVPARSRSLLWSRSLPSSLEPLLLAKSDQHDALVAGDWEDEDLLSARRKKEGSAGRARKARRWRPRRMHNAMLLVREQINMWRAGQIAVNQIGPKKEVRGTGVYRNGETSYDGRNSLFIGIIQRAQTKYADTEEVVAARTMGSRKKRSHREAAGGYGAASTKPGADLLKLDPDSCRPTAPARYRDGKTSHGGRNSLLIGAMQIAQTKYADTEEVVAARTMGPREERSHRVPFILPCPAPSHRLFESPSPTFDVNPKLLAMREEAHNEYFLQYSRIRRGRSDIRTSAPQDTLYHMMYAHANRPPYPSLPRPRLMRQTSLQRTAGGPKPPLSPYPPQTADTPMQRLFGHLYKQAQRRSSWSSYRPLPTPPYQHDDRPSPRVGGKEQLQVPGVPRQDQRDYDSLRITPSRGIVSTFGKTRKQTLQQILDQPQDFIAGEARESPRQRQGGFVVEVEVMDAKRVEFSGEESHFAGTADKRLVFGIQGKRVLPVAGGSKQGVKQRCQHVTACGWYDPRQLAYRRADPDMLAAMPPVAAGHSGKGSKETAAPAHYIASPDCADRFFFENKRSMITLDVKAPPPPDPYFSSRLLRQRLPPRLAGQFPLGVYPTGKTFWRHVYPPLTPEASGAGFMDSRWSH</sequence>
<feature type="compositionally biased region" description="Pro residues" evidence="2">
    <location>
        <begin position="2487"/>
        <end position="2496"/>
    </location>
</feature>
<feature type="region of interest" description="Disordered" evidence="2">
    <location>
        <begin position="1365"/>
        <end position="1645"/>
    </location>
</feature>
<feature type="compositionally biased region" description="Basic and acidic residues" evidence="2">
    <location>
        <begin position="1439"/>
        <end position="1511"/>
    </location>
</feature>
<feature type="compositionally biased region" description="Basic and acidic residues" evidence="2">
    <location>
        <begin position="1091"/>
        <end position="1121"/>
    </location>
</feature>
<feature type="compositionally biased region" description="Basic and acidic residues" evidence="2">
    <location>
        <begin position="214"/>
        <end position="225"/>
    </location>
</feature>
<feature type="compositionally biased region" description="Basic residues" evidence="2">
    <location>
        <begin position="1169"/>
        <end position="1178"/>
    </location>
</feature>
<evidence type="ECO:0000256" key="2">
    <source>
        <dbReference type="SAM" id="MobiDB-lite"/>
    </source>
</evidence>
<feature type="compositionally biased region" description="Basic and acidic residues" evidence="2">
    <location>
        <begin position="1065"/>
        <end position="1081"/>
    </location>
</feature>
<feature type="region of interest" description="Disordered" evidence="2">
    <location>
        <begin position="425"/>
        <end position="462"/>
    </location>
</feature>
<keyword evidence="1" id="KW-0175">Coiled coil</keyword>
<feature type="compositionally biased region" description="Polar residues" evidence="2">
    <location>
        <begin position="2036"/>
        <end position="2053"/>
    </location>
</feature>
<feature type="compositionally biased region" description="Polar residues" evidence="2">
    <location>
        <begin position="449"/>
        <end position="458"/>
    </location>
</feature>
<feature type="compositionally biased region" description="Basic and acidic residues" evidence="2">
    <location>
        <begin position="1145"/>
        <end position="1158"/>
    </location>
</feature>
<dbReference type="EMBL" id="JBAMIC010000024">
    <property type="protein sequence ID" value="KAK7090597.1"/>
    <property type="molecule type" value="Genomic_DNA"/>
</dbReference>
<keyword evidence="4" id="KW-1185">Reference proteome</keyword>
<feature type="compositionally biased region" description="Polar residues" evidence="2">
    <location>
        <begin position="345"/>
        <end position="359"/>
    </location>
</feature>
<dbReference type="Proteomes" id="UP001374579">
    <property type="component" value="Unassembled WGS sequence"/>
</dbReference>
<reference evidence="3 4" key="1">
    <citation type="submission" date="2024-02" db="EMBL/GenBank/DDBJ databases">
        <title>Chromosome-scale genome assembly of the rough periwinkle Littorina saxatilis.</title>
        <authorList>
            <person name="De Jode A."/>
            <person name="Faria R."/>
            <person name="Formenti G."/>
            <person name="Sims Y."/>
            <person name="Smith T.P."/>
            <person name="Tracey A."/>
            <person name="Wood J.M.D."/>
            <person name="Zagrodzka Z.B."/>
            <person name="Johannesson K."/>
            <person name="Butlin R.K."/>
            <person name="Leder E.H."/>
        </authorList>
    </citation>
    <scope>NUCLEOTIDE SEQUENCE [LARGE SCALE GENOMIC DNA]</scope>
    <source>
        <strain evidence="3">Snail1</strain>
        <tissue evidence="3">Muscle</tissue>
    </source>
</reference>
<evidence type="ECO:0000313" key="4">
    <source>
        <dbReference type="Proteomes" id="UP001374579"/>
    </source>
</evidence>
<dbReference type="SUPFAM" id="SSF58113">
    <property type="entry name" value="Apolipoprotein A-I"/>
    <property type="match status" value="1"/>
</dbReference>
<name>A0AAN9APB9_9CAEN</name>
<feature type="region of interest" description="Disordered" evidence="2">
    <location>
        <begin position="196"/>
        <end position="225"/>
    </location>
</feature>
<feature type="coiled-coil region" evidence="1">
    <location>
        <begin position="586"/>
        <end position="623"/>
    </location>
</feature>
<feature type="coiled-coil region" evidence="1">
    <location>
        <begin position="1859"/>
        <end position="1886"/>
    </location>
</feature>
<organism evidence="3 4">
    <name type="scientific">Littorina saxatilis</name>
    <dbReference type="NCBI Taxonomy" id="31220"/>
    <lineage>
        <taxon>Eukaryota</taxon>
        <taxon>Metazoa</taxon>
        <taxon>Spiralia</taxon>
        <taxon>Lophotrochozoa</taxon>
        <taxon>Mollusca</taxon>
        <taxon>Gastropoda</taxon>
        <taxon>Caenogastropoda</taxon>
        <taxon>Littorinimorpha</taxon>
        <taxon>Littorinoidea</taxon>
        <taxon>Littorinidae</taxon>
        <taxon>Littorina</taxon>
    </lineage>
</organism>
<feature type="region of interest" description="Disordered" evidence="2">
    <location>
        <begin position="2515"/>
        <end position="2557"/>
    </location>
</feature>
<feature type="compositionally biased region" description="Basic and acidic residues" evidence="2">
    <location>
        <begin position="1583"/>
        <end position="1602"/>
    </location>
</feature>
<feature type="region of interest" description="Disordered" evidence="2">
    <location>
        <begin position="1749"/>
        <end position="1788"/>
    </location>
</feature>
<feature type="compositionally biased region" description="Basic residues" evidence="2">
    <location>
        <begin position="498"/>
        <end position="511"/>
    </location>
</feature>
<feature type="region of interest" description="Disordered" evidence="2">
    <location>
        <begin position="2013"/>
        <end position="2119"/>
    </location>
</feature>
<feature type="region of interest" description="Disordered" evidence="2">
    <location>
        <begin position="345"/>
        <end position="397"/>
    </location>
</feature>
<feature type="region of interest" description="Disordered" evidence="2">
    <location>
        <begin position="1014"/>
        <end position="1194"/>
    </location>
</feature>
<feature type="region of interest" description="Disordered" evidence="2">
    <location>
        <begin position="2303"/>
        <end position="2322"/>
    </location>
</feature>
<accession>A0AAN9APB9</accession>
<feature type="coiled-coil region" evidence="1">
    <location>
        <begin position="1675"/>
        <end position="1711"/>
    </location>
</feature>
<evidence type="ECO:0000313" key="3">
    <source>
        <dbReference type="EMBL" id="KAK7090597.1"/>
    </source>
</evidence>